<evidence type="ECO:0000259" key="1">
    <source>
        <dbReference type="PROSITE" id="PS50097"/>
    </source>
</evidence>
<dbReference type="PROSITE" id="PS50097">
    <property type="entry name" value="BTB"/>
    <property type="match status" value="1"/>
</dbReference>
<gene>
    <name evidence="2" type="ORF">M0812_07775</name>
</gene>
<comment type="caution">
    <text evidence="2">The sequence shown here is derived from an EMBL/GenBank/DDBJ whole genome shotgun (WGS) entry which is preliminary data.</text>
</comment>
<dbReference type="SUPFAM" id="SSF54695">
    <property type="entry name" value="POZ domain"/>
    <property type="match status" value="1"/>
</dbReference>
<evidence type="ECO:0000313" key="3">
    <source>
        <dbReference type="Proteomes" id="UP001146793"/>
    </source>
</evidence>
<dbReference type="SUPFAM" id="SSF52317">
    <property type="entry name" value="Class I glutamine amidotransferase-like"/>
    <property type="match status" value="1"/>
</dbReference>
<organism evidence="2 3">
    <name type="scientific">Anaeramoeba flamelloides</name>
    <dbReference type="NCBI Taxonomy" id="1746091"/>
    <lineage>
        <taxon>Eukaryota</taxon>
        <taxon>Metamonada</taxon>
        <taxon>Anaeramoebidae</taxon>
        <taxon>Anaeramoeba</taxon>
    </lineage>
</organism>
<dbReference type="Pfam" id="PF00651">
    <property type="entry name" value="BTB"/>
    <property type="match status" value="1"/>
</dbReference>
<dbReference type="AlphaFoldDB" id="A0AAV8A2J8"/>
<name>A0AAV8A2J8_9EUKA</name>
<proteinExistence type="predicted"/>
<dbReference type="InterPro" id="IPR000210">
    <property type="entry name" value="BTB/POZ_dom"/>
</dbReference>
<dbReference type="SMART" id="SM00225">
    <property type="entry name" value="BTB"/>
    <property type="match status" value="1"/>
</dbReference>
<protein>
    <submittedName>
        <fullName evidence="2">Btb (Poz) domain-containing 2a-related</fullName>
    </submittedName>
</protein>
<sequence>MEAIPIKDKLKTLVNSKDMSDVLFLVGKNKTKIYAHKLILSLASKTWKQLFYQEQSQPKLIVKYTIPDIEEIAFKSLLNFCYTKQIKLSDEIVLDLYYAANKFEVEELIKICEKYLGNNLSLTNCLIFLERSLVFNDKELIQKSLNMIEEESIKILNVPKSFNKLKEQTVKVILSCKKLNIDEIEIFRRIYERGIFLCSKQNIKPNPETLTKILSGLLDLIHIDLIGPTGLIEIAGTGLFDYKFLFKHSIRLSQNLSTKFNQNFEISRRQSEKSLKDKSELSILLLFSHVSESYYINLMDSIKSTGIKKVDLMKIFEETPTIEKMKNYDAVFVFSDSNFKEPIKAGNVLAEYVQGGGGLVISTLYSLTLGGWSGSLEGAIVEKDFLPVKKAKRIDKKRIKLGEIIEPNHYIMKNVTNFDCGNESLHTAITRPEKGANVISRWNDGTILVATKKKKSDFGIVVVLNFYPISDAEYNRYWSSQTDASNLIANSVEYAANY</sequence>
<dbReference type="EMBL" id="JANTQA010000017">
    <property type="protein sequence ID" value="KAJ3446972.1"/>
    <property type="molecule type" value="Genomic_DNA"/>
</dbReference>
<dbReference type="PANTHER" id="PTHR45774">
    <property type="entry name" value="BTB/POZ DOMAIN-CONTAINING"/>
    <property type="match status" value="1"/>
</dbReference>
<feature type="domain" description="BTB" evidence="1">
    <location>
        <begin position="20"/>
        <end position="90"/>
    </location>
</feature>
<reference evidence="2" key="1">
    <citation type="submission" date="2022-08" db="EMBL/GenBank/DDBJ databases">
        <title>Novel sulphate-reducing endosymbionts in the free-living metamonad Anaeramoeba.</title>
        <authorList>
            <person name="Jerlstrom-Hultqvist J."/>
            <person name="Cepicka I."/>
            <person name="Gallot-Lavallee L."/>
            <person name="Salas-Leiva D."/>
            <person name="Curtis B.A."/>
            <person name="Zahonova K."/>
            <person name="Pipaliya S."/>
            <person name="Dacks J."/>
            <person name="Roger A.J."/>
        </authorList>
    </citation>
    <scope>NUCLEOTIDE SEQUENCE</scope>
    <source>
        <strain evidence="2">Busselton2</strain>
    </source>
</reference>
<dbReference type="InterPro" id="IPR029062">
    <property type="entry name" value="Class_I_gatase-like"/>
</dbReference>
<dbReference type="Gene3D" id="1.25.40.420">
    <property type="match status" value="1"/>
</dbReference>
<evidence type="ECO:0000313" key="2">
    <source>
        <dbReference type="EMBL" id="KAJ3446972.1"/>
    </source>
</evidence>
<accession>A0AAV8A2J8</accession>
<dbReference type="InterPro" id="IPR011333">
    <property type="entry name" value="SKP1/BTB/POZ_sf"/>
</dbReference>
<dbReference type="PANTHER" id="PTHR45774:SF3">
    <property type="entry name" value="BTB (POZ) DOMAIN-CONTAINING 2B-RELATED"/>
    <property type="match status" value="1"/>
</dbReference>
<dbReference type="Gene3D" id="3.30.710.10">
    <property type="entry name" value="Potassium Channel Kv1.1, Chain A"/>
    <property type="match status" value="1"/>
</dbReference>
<dbReference type="Proteomes" id="UP001146793">
    <property type="component" value="Unassembled WGS sequence"/>
</dbReference>